<evidence type="ECO:0000313" key="13">
    <source>
        <dbReference type="Proteomes" id="UP000034799"/>
    </source>
</evidence>
<dbReference type="GO" id="GO:0005524">
    <property type="term" value="F:ATP binding"/>
    <property type="evidence" value="ECO:0007669"/>
    <property type="project" value="UniProtKB-UniRule"/>
</dbReference>
<dbReference type="Pfam" id="PF05192">
    <property type="entry name" value="MutS_III"/>
    <property type="match status" value="1"/>
</dbReference>
<keyword evidence="7 9" id="KW-0234">DNA repair</keyword>
<feature type="binding site" evidence="9">
    <location>
        <begin position="614"/>
        <end position="621"/>
    </location>
    <ligand>
        <name>ATP</name>
        <dbReference type="ChEBI" id="CHEBI:30616"/>
    </ligand>
</feature>
<dbReference type="GO" id="GO:0003684">
    <property type="term" value="F:damaged DNA binding"/>
    <property type="evidence" value="ECO:0007669"/>
    <property type="project" value="UniProtKB-UniRule"/>
</dbReference>
<dbReference type="SMART" id="SM00533">
    <property type="entry name" value="MUTSd"/>
    <property type="match status" value="1"/>
</dbReference>
<evidence type="ECO:0000256" key="4">
    <source>
        <dbReference type="ARBA" id="ARBA00022763"/>
    </source>
</evidence>
<dbReference type="SUPFAM" id="SSF52540">
    <property type="entry name" value="P-loop containing nucleoside triphosphate hydrolases"/>
    <property type="match status" value="1"/>
</dbReference>
<dbReference type="PANTHER" id="PTHR11361">
    <property type="entry name" value="DNA MISMATCH REPAIR PROTEIN MUTS FAMILY MEMBER"/>
    <property type="match status" value="1"/>
</dbReference>
<dbReference type="Pfam" id="PF01624">
    <property type="entry name" value="MutS_I"/>
    <property type="match status" value="1"/>
</dbReference>
<dbReference type="InterPro" id="IPR000432">
    <property type="entry name" value="DNA_mismatch_repair_MutS_C"/>
</dbReference>
<evidence type="ECO:0000256" key="1">
    <source>
        <dbReference type="ARBA" id="ARBA00006271"/>
    </source>
</evidence>
<dbReference type="SUPFAM" id="SSF53150">
    <property type="entry name" value="DNA repair protein MutS, domain II"/>
    <property type="match status" value="1"/>
</dbReference>
<dbReference type="InterPro" id="IPR007696">
    <property type="entry name" value="DNA_mismatch_repair_MutS_core"/>
</dbReference>
<protein>
    <recommendedName>
        <fullName evidence="2 9">DNA mismatch repair protein MutS</fullName>
    </recommendedName>
</protein>
<dbReference type="InterPro" id="IPR007861">
    <property type="entry name" value="DNA_mismatch_repair_MutS_clamp"/>
</dbReference>
<dbReference type="FunFam" id="3.40.50.300:FF:000870">
    <property type="entry name" value="MutS protein homolog 4"/>
    <property type="match status" value="1"/>
</dbReference>
<dbReference type="CDD" id="cd03284">
    <property type="entry name" value="ABC_MutS1"/>
    <property type="match status" value="1"/>
</dbReference>
<dbReference type="AlphaFoldDB" id="A0A0G0MQC0"/>
<evidence type="ECO:0000256" key="8">
    <source>
        <dbReference type="ARBA" id="ARBA00024647"/>
    </source>
</evidence>
<dbReference type="PIRSF" id="PIRSF037677">
    <property type="entry name" value="DNA_mis_repair_Msh6"/>
    <property type="match status" value="1"/>
</dbReference>
<evidence type="ECO:0000256" key="7">
    <source>
        <dbReference type="ARBA" id="ARBA00023204"/>
    </source>
</evidence>
<keyword evidence="5 9" id="KW-0067">ATP-binding</keyword>
<comment type="similarity">
    <text evidence="1 9 10">Belongs to the DNA mismatch repair MutS family.</text>
</comment>
<dbReference type="STRING" id="1619100.UT34_C0001G0269"/>
<dbReference type="PATRIC" id="fig|1619100.3.peg.271"/>
<dbReference type="Pfam" id="PF05190">
    <property type="entry name" value="MutS_IV"/>
    <property type="match status" value="1"/>
</dbReference>
<evidence type="ECO:0000256" key="3">
    <source>
        <dbReference type="ARBA" id="ARBA00022741"/>
    </source>
</evidence>
<dbReference type="Gene3D" id="3.30.420.110">
    <property type="entry name" value="MutS, connector domain"/>
    <property type="match status" value="1"/>
</dbReference>
<dbReference type="GO" id="GO:0030983">
    <property type="term" value="F:mismatched DNA binding"/>
    <property type="evidence" value="ECO:0007669"/>
    <property type="project" value="InterPro"/>
</dbReference>
<keyword evidence="6 9" id="KW-0238">DNA-binding</keyword>
<keyword evidence="4 9" id="KW-0227">DNA damage</keyword>
<dbReference type="Gene3D" id="3.40.50.300">
    <property type="entry name" value="P-loop containing nucleotide triphosphate hydrolases"/>
    <property type="match status" value="1"/>
</dbReference>
<dbReference type="InterPro" id="IPR007695">
    <property type="entry name" value="DNA_mismatch_repair_MutS-lik_N"/>
</dbReference>
<sequence length="873" mass="98151">MQTTPMMEQYMSFKNLYPDKLVLFRMGDFFETFGDDAKLCSRILNITLTSRDRSTDPTPLAGFPHHALEQYLPKIIHAGYCAVIVDQIEDPKLAKGIVKRAVTRIVTPGTLDSDSAEKVKNTYIGAFYVSKKQMGAAFLDISVGSFHYVNTSSNREAFESLMNSFDPVEALVISGETSLVFNNLPVQIMEKGYDNGKYCESLILENYEVKSLSGFGLEDGDPAIHAIAMLIGYIKETQKIKPEHLEVPKQFMINNTMVLDRSTINNLEIVQGSRSGSYKDSLFGVIDHTKTTMGRRLLYSWLLNPLVNLKDIETRLKVVDLFFKDDSKLSSEREILSTINDIERILGKIGMNRASARDLKALEYSLSEVLKLAEIIKDEESVLESLKNNETLGKIKEVVDIIGKSIIDNPPLAITEAHIIKEGYDKEVDEIRSLTGDSKGWIKEFEAKEKARTGITSLKISFNKVFGYYIEVTNTHKNKVPDDYIRKQTLVNNERYITEELKEKESIILNAEEKLSSLEYKLFQEVRDHLLGYIKMLQDVAKEIAVMDVLSGFAYLAKVKNYARPTLSDFGDSHGEIRIKGGRHPVVESISEEEFVSNDTAMNMEDSRMVILTGPNMSGKSTYIRQVAIITLLAQIGCYVPAQSCELSPVDRIFTRVGASDDLSRGRSTFMVEMSEAANIVNNATKYSLVILDEVGRGTSTYDGVSIAWALAEYLVNDIQARTLFATHYHELLKLSDGENSGIKNFNVLVEEDTEKGIVIFLRKIVEGGTDRSYGIYVAKMAGLPEKVVARANEILESFEQGSLFADGVTVRGESVISKKKENGNEKIRKEDLQIPLFQIQDSELIKELRELEVDSLTPLDALNTLARWKKRY</sequence>
<dbReference type="NCBIfam" id="NF003810">
    <property type="entry name" value="PRK05399.1"/>
    <property type="match status" value="1"/>
</dbReference>
<dbReference type="InterPro" id="IPR045076">
    <property type="entry name" value="MutS"/>
</dbReference>
<dbReference type="NCBIfam" id="TIGR01070">
    <property type="entry name" value="mutS1"/>
    <property type="match status" value="1"/>
</dbReference>
<dbReference type="Gene3D" id="3.40.1170.10">
    <property type="entry name" value="DNA repair protein MutS, domain I"/>
    <property type="match status" value="1"/>
</dbReference>
<dbReference type="SMART" id="SM00534">
    <property type="entry name" value="MUTSac"/>
    <property type="match status" value="1"/>
</dbReference>
<dbReference type="SUPFAM" id="SSF48334">
    <property type="entry name" value="DNA repair protein MutS, domain III"/>
    <property type="match status" value="1"/>
</dbReference>
<evidence type="ECO:0000256" key="5">
    <source>
        <dbReference type="ARBA" id="ARBA00022840"/>
    </source>
</evidence>
<reference evidence="12 13" key="1">
    <citation type="journal article" date="2015" name="Nature">
        <title>rRNA introns, odd ribosomes, and small enigmatic genomes across a large radiation of phyla.</title>
        <authorList>
            <person name="Brown C.T."/>
            <person name="Hug L.A."/>
            <person name="Thomas B.C."/>
            <person name="Sharon I."/>
            <person name="Castelle C.J."/>
            <person name="Singh A."/>
            <person name="Wilkins M.J."/>
            <person name="Williams K.H."/>
            <person name="Banfield J.F."/>
        </authorList>
    </citation>
    <scope>NUCLEOTIDE SEQUENCE [LARGE SCALE GENOMIC DNA]</scope>
</reference>
<dbReference type="Pfam" id="PF05188">
    <property type="entry name" value="MutS_II"/>
    <property type="match status" value="1"/>
</dbReference>
<dbReference type="InterPro" id="IPR027417">
    <property type="entry name" value="P-loop_NTPase"/>
</dbReference>
<evidence type="ECO:0000313" key="12">
    <source>
        <dbReference type="EMBL" id="KKR06229.1"/>
    </source>
</evidence>
<evidence type="ECO:0000256" key="9">
    <source>
        <dbReference type="HAMAP-Rule" id="MF_00096"/>
    </source>
</evidence>
<keyword evidence="3 9" id="KW-0547">Nucleotide-binding</keyword>
<dbReference type="HAMAP" id="MF_00096">
    <property type="entry name" value="MutS"/>
    <property type="match status" value="1"/>
</dbReference>
<dbReference type="PANTHER" id="PTHR11361:SF34">
    <property type="entry name" value="DNA MISMATCH REPAIR PROTEIN MSH1, MITOCHONDRIAL"/>
    <property type="match status" value="1"/>
</dbReference>
<name>A0A0G0MQC0_9BACT</name>
<evidence type="ECO:0000256" key="6">
    <source>
        <dbReference type="ARBA" id="ARBA00023125"/>
    </source>
</evidence>
<evidence type="ECO:0000259" key="11">
    <source>
        <dbReference type="PROSITE" id="PS00486"/>
    </source>
</evidence>
<dbReference type="InterPro" id="IPR005748">
    <property type="entry name" value="DNA_mismatch_repair_MutS"/>
</dbReference>
<dbReference type="PROSITE" id="PS00486">
    <property type="entry name" value="DNA_MISMATCH_REPAIR_2"/>
    <property type="match status" value="1"/>
</dbReference>
<dbReference type="SUPFAM" id="SSF55271">
    <property type="entry name" value="DNA repair protein MutS, domain I"/>
    <property type="match status" value="1"/>
</dbReference>
<gene>
    <name evidence="9" type="primary">mutS</name>
    <name evidence="12" type="ORF">UT34_C0001G0269</name>
</gene>
<dbReference type="InterPro" id="IPR007860">
    <property type="entry name" value="DNA_mmatch_repair_MutS_con_dom"/>
</dbReference>
<evidence type="ECO:0000256" key="10">
    <source>
        <dbReference type="RuleBase" id="RU003756"/>
    </source>
</evidence>
<dbReference type="Gene3D" id="1.10.1420.10">
    <property type="match status" value="2"/>
</dbReference>
<evidence type="ECO:0000256" key="2">
    <source>
        <dbReference type="ARBA" id="ARBA00021982"/>
    </source>
</evidence>
<organism evidence="12 13">
    <name type="scientific">candidate division WS6 bacterium GW2011_GWF2_39_15</name>
    <dbReference type="NCBI Taxonomy" id="1619100"/>
    <lineage>
        <taxon>Bacteria</taxon>
        <taxon>Candidatus Dojkabacteria</taxon>
    </lineage>
</organism>
<comment type="function">
    <text evidence="8 9">This protein is involved in the repair of mismatches in DNA. It is possible that it carries out the mismatch recognition step. This protein has a weak ATPase activity.</text>
</comment>
<proteinExistence type="inferred from homology"/>
<dbReference type="EMBL" id="LBWK01000001">
    <property type="protein sequence ID" value="KKR06229.1"/>
    <property type="molecule type" value="Genomic_DNA"/>
</dbReference>
<dbReference type="GO" id="GO:0140664">
    <property type="term" value="F:ATP-dependent DNA damage sensor activity"/>
    <property type="evidence" value="ECO:0007669"/>
    <property type="project" value="InterPro"/>
</dbReference>
<dbReference type="GO" id="GO:0005829">
    <property type="term" value="C:cytosol"/>
    <property type="evidence" value="ECO:0007669"/>
    <property type="project" value="TreeGrafter"/>
</dbReference>
<dbReference type="InterPro" id="IPR036678">
    <property type="entry name" value="MutS_con_dom_sf"/>
</dbReference>
<feature type="domain" description="DNA mismatch repair proteins mutS family" evidence="11">
    <location>
        <begin position="688"/>
        <end position="704"/>
    </location>
</feature>
<dbReference type="InterPro" id="IPR016151">
    <property type="entry name" value="DNA_mismatch_repair_MutS_N"/>
</dbReference>
<comment type="caution">
    <text evidence="12">The sequence shown here is derived from an EMBL/GenBank/DDBJ whole genome shotgun (WGS) entry which is preliminary data.</text>
</comment>
<dbReference type="InterPro" id="IPR036187">
    <property type="entry name" value="DNA_mismatch_repair_MutS_sf"/>
</dbReference>
<dbReference type="GO" id="GO:0006298">
    <property type="term" value="P:mismatch repair"/>
    <property type="evidence" value="ECO:0007669"/>
    <property type="project" value="UniProtKB-UniRule"/>
</dbReference>
<accession>A0A0G0MQC0</accession>
<dbReference type="Proteomes" id="UP000034799">
    <property type="component" value="Unassembled WGS sequence"/>
</dbReference>
<dbReference type="InterPro" id="IPR017261">
    <property type="entry name" value="DNA_mismatch_repair_MutS/MSH"/>
</dbReference>
<dbReference type="Pfam" id="PF00488">
    <property type="entry name" value="MutS_V"/>
    <property type="match status" value="1"/>
</dbReference>